<feature type="transmembrane region" description="Helical" evidence="7">
    <location>
        <begin position="134"/>
        <end position="158"/>
    </location>
</feature>
<keyword evidence="4 7" id="KW-0812">Transmembrane</keyword>
<sequence length="428" mass="45830">MNGGEVLLLFLIFVCAGVPLAVAMGAPAILYILVEHIPLSTVAHRMQNSINSYPLLAVPAFIFAANLMNTSGITMRLFNFARSLLGRLPGALAQVNVVASLIFSGISGAALADVGGLGAIEIKAMKENGYTAETAAAITAASATIGPIFPPSIPFIIYATVAEVSGVRQLLAGVVPALLIALFFMLEIVVLAKRQHFPRDTQKTTWQAKWRIFISAFPALMTPVLLMAGLLSGMFSPTEVASVTVIYALLLGVFVYRELTWTAFVQIAKESIRSTANIMFVVSAAAIFAFVLTIEQMPSQIAELMLGISKDPVVLLMLTNVVLLLLGMIMETIAALMVMTPILVPVLTQVGVDPVHVGVVMVLNLMIGLLTPPVGMSLYLVSIVSELPVERVIKAILPYFIPLLLALIMVTLFPSLSTWLPNLVFGQR</sequence>
<dbReference type="PANTHER" id="PTHR33362:SF3">
    <property type="entry name" value="SIALIC ACID TRAP TRANSPORTER PERMEASE PROTEIN SIAT"/>
    <property type="match status" value="1"/>
</dbReference>
<dbReference type="Proteomes" id="UP000030700">
    <property type="component" value="Unassembled WGS sequence"/>
</dbReference>
<dbReference type="GO" id="GO:0005886">
    <property type="term" value="C:plasma membrane"/>
    <property type="evidence" value="ECO:0007669"/>
    <property type="project" value="UniProtKB-SubCell"/>
</dbReference>
<keyword evidence="6 7" id="KW-0472">Membrane</keyword>
<evidence type="ECO:0000256" key="3">
    <source>
        <dbReference type="ARBA" id="ARBA00022519"/>
    </source>
</evidence>
<dbReference type="NCBIfam" id="TIGR00786">
    <property type="entry name" value="dctM"/>
    <property type="match status" value="1"/>
</dbReference>
<dbReference type="InterPro" id="IPR004681">
    <property type="entry name" value="TRAP_DctM"/>
</dbReference>
<proteinExistence type="predicted"/>
<feature type="transmembrane region" description="Helical" evidence="7">
    <location>
        <begin position="6"/>
        <end position="34"/>
    </location>
</feature>
<comment type="subcellular location">
    <subcellularLocation>
        <location evidence="1">Cell inner membrane</location>
        <topology evidence="1">Multi-pass membrane protein</topology>
    </subcellularLocation>
</comment>
<dbReference type="Pfam" id="PF06808">
    <property type="entry name" value="DctM"/>
    <property type="match status" value="1"/>
</dbReference>
<keyword evidence="5 7" id="KW-1133">Transmembrane helix</keyword>
<dbReference type="PIRSF" id="PIRSF006066">
    <property type="entry name" value="HI0050"/>
    <property type="match status" value="1"/>
</dbReference>
<name>A0A081BQW6_9BACT</name>
<evidence type="ECO:0000256" key="6">
    <source>
        <dbReference type="ARBA" id="ARBA00023136"/>
    </source>
</evidence>
<dbReference type="PANTHER" id="PTHR33362">
    <property type="entry name" value="SIALIC ACID TRAP TRANSPORTER PERMEASE PROTEIN SIAT-RELATED"/>
    <property type="match status" value="1"/>
</dbReference>
<keyword evidence="3" id="KW-0997">Cell inner membrane</keyword>
<dbReference type="HOGENOM" id="CLU_019824_4_1_0"/>
<keyword evidence="2" id="KW-1003">Cell membrane</keyword>
<feature type="transmembrane region" description="Helical" evidence="7">
    <location>
        <begin position="276"/>
        <end position="294"/>
    </location>
</feature>
<feature type="transmembrane region" description="Helical" evidence="7">
    <location>
        <begin position="240"/>
        <end position="256"/>
    </location>
</feature>
<evidence type="ECO:0000313" key="9">
    <source>
        <dbReference type="EMBL" id="GAK53797.1"/>
    </source>
</evidence>
<feature type="transmembrane region" description="Helical" evidence="7">
    <location>
        <begin position="170"/>
        <end position="192"/>
    </location>
</feature>
<dbReference type="InterPro" id="IPR010656">
    <property type="entry name" value="DctM"/>
</dbReference>
<evidence type="ECO:0000256" key="4">
    <source>
        <dbReference type="ARBA" id="ARBA00022692"/>
    </source>
</evidence>
<feature type="domain" description="TRAP C4-dicarboxylate transport system permease DctM subunit" evidence="8">
    <location>
        <begin position="8"/>
        <end position="415"/>
    </location>
</feature>
<dbReference type="AlphaFoldDB" id="A0A081BQW6"/>
<feature type="transmembrane region" description="Helical" evidence="7">
    <location>
        <begin position="359"/>
        <end position="384"/>
    </location>
</feature>
<evidence type="ECO:0000256" key="2">
    <source>
        <dbReference type="ARBA" id="ARBA00022475"/>
    </source>
</evidence>
<gene>
    <name evidence="9" type="ORF">U14_05071</name>
</gene>
<protein>
    <submittedName>
        <fullName evidence="9">TRAP-type C4-dicarboxylate transporter, large permease component</fullName>
    </submittedName>
</protein>
<dbReference type="GO" id="GO:0022857">
    <property type="term" value="F:transmembrane transporter activity"/>
    <property type="evidence" value="ECO:0007669"/>
    <property type="project" value="TreeGrafter"/>
</dbReference>
<organism evidence="9">
    <name type="scientific">Candidatus Moduliflexus flocculans</name>
    <dbReference type="NCBI Taxonomy" id="1499966"/>
    <lineage>
        <taxon>Bacteria</taxon>
        <taxon>Candidatus Moduliflexota</taxon>
        <taxon>Candidatus Moduliflexia</taxon>
        <taxon>Candidatus Moduliflexales</taxon>
        <taxon>Candidatus Moduliflexaceae</taxon>
    </lineage>
</organism>
<dbReference type="STRING" id="1499966.U14_05071"/>
<feature type="transmembrane region" description="Helical" evidence="7">
    <location>
        <begin position="212"/>
        <end position="234"/>
    </location>
</feature>
<evidence type="ECO:0000256" key="7">
    <source>
        <dbReference type="SAM" id="Phobius"/>
    </source>
</evidence>
<keyword evidence="10" id="KW-1185">Reference proteome</keyword>
<evidence type="ECO:0000256" key="1">
    <source>
        <dbReference type="ARBA" id="ARBA00004429"/>
    </source>
</evidence>
<feature type="transmembrane region" description="Helical" evidence="7">
    <location>
        <begin position="98"/>
        <end position="122"/>
    </location>
</feature>
<dbReference type="EMBL" id="DF820460">
    <property type="protein sequence ID" value="GAK53797.1"/>
    <property type="molecule type" value="Genomic_DNA"/>
</dbReference>
<feature type="transmembrane region" description="Helical" evidence="7">
    <location>
        <begin position="314"/>
        <end position="347"/>
    </location>
</feature>
<feature type="transmembrane region" description="Helical" evidence="7">
    <location>
        <begin position="396"/>
        <end position="420"/>
    </location>
</feature>
<evidence type="ECO:0000313" key="10">
    <source>
        <dbReference type="Proteomes" id="UP000030700"/>
    </source>
</evidence>
<feature type="transmembrane region" description="Helical" evidence="7">
    <location>
        <begin position="55"/>
        <end position="78"/>
    </location>
</feature>
<evidence type="ECO:0000256" key="5">
    <source>
        <dbReference type="ARBA" id="ARBA00022989"/>
    </source>
</evidence>
<accession>A0A081BQW6</accession>
<reference evidence="9" key="1">
    <citation type="journal article" date="2015" name="PeerJ">
        <title>First genomic representation of candidate bacterial phylum KSB3 points to enhanced environmental sensing as a trigger of wastewater bulking.</title>
        <authorList>
            <person name="Sekiguchi Y."/>
            <person name="Ohashi A."/>
            <person name="Parks D.H."/>
            <person name="Yamauchi T."/>
            <person name="Tyson G.W."/>
            <person name="Hugenholtz P."/>
        </authorList>
    </citation>
    <scope>NUCLEOTIDE SEQUENCE [LARGE SCALE GENOMIC DNA]</scope>
</reference>
<evidence type="ECO:0000259" key="8">
    <source>
        <dbReference type="Pfam" id="PF06808"/>
    </source>
</evidence>